<dbReference type="Proteomes" id="UP000184063">
    <property type="component" value="Unassembled WGS sequence"/>
</dbReference>
<dbReference type="VEuPathDB" id="FungiDB:ASPFODRAFT_37756"/>
<organism evidence="1 2">
    <name type="scientific">Aspergillus luchuensis (strain CBS 106.47)</name>
    <dbReference type="NCBI Taxonomy" id="1137211"/>
    <lineage>
        <taxon>Eukaryota</taxon>
        <taxon>Fungi</taxon>
        <taxon>Dikarya</taxon>
        <taxon>Ascomycota</taxon>
        <taxon>Pezizomycotina</taxon>
        <taxon>Eurotiomycetes</taxon>
        <taxon>Eurotiomycetidae</taxon>
        <taxon>Eurotiales</taxon>
        <taxon>Aspergillaceae</taxon>
        <taxon>Aspergillus</taxon>
        <taxon>Aspergillus subgen. Circumdati</taxon>
    </lineage>
</organism>
<sequence length="222" mass="24067">MEGCGVIITIVSTNTVPVLAVNNSRGLEDNVRNNNITGNTTNGETVAAITIKILEDYIKAGADGDTVILINNIGSADVQAVAVIYVEAISIIVLRPLPIDHHFFESRNFGMLAGKNNQGITGVRGVFNYYHPCKEQRAAEHNKTIIMASAWFMTVQVMPPTPEPPARLVIRLPAPVVARAFRKGGVVQVTVGSSISNTATEWAKAVTTAKENHMVREHIRQQ</sequence>
<protein>
    <submittedName>
        <fullName evidence="1">Uncharacterized protein</fullName>
    </submittedName>
</protein>
<evidence type="ECO:0000313" key="2">
    <source>
        <dbReference type="Proteomes" id="UP000184063"/>
    </source>
</evidence>
<name>A0A1M3T3S6_ASPLC</name>
<dbReference type="AlphaFoldDB" id="A0A1M3T3S6"/>
<accession>A0A1M3T3S6</accession>
<proteinExistence type="predicted"/>
<evidence type="ECO:0000313" key="1">
    <source>
        <dbReference type="EMBL" id="OJZ81412.1"/>
    </source>
</evidence>
<gene>
    <name evidence="1" type="ORF">ASPFODRAFT_37756</name>
</gene>
<reference evidence="2" key="1">
    <citation type="journal article" date="2017" name="Genome Biol.">
        <title>Comparative genomics reveals high biological diversity and specific adaptations in the industrially and medically important fungal genus Aspergillus.</title>
        <authorList>
            <person name="de Vries R.P."/>
            <person name="Riley R."/>
            <person name="Wiebenga A."/>
            <person name="Aguilar-Osorio G."/>
            <person name="Amillis S."/>
            <person name="Uchima C.A."/>
            <person name="Anderluh G."/>
            <person name="Asadollahi M."/>
            <person name="Askin M."/>
            <person name="Barry K."/>
            <person name="Battaglia E."/>
            <person name="Bayram O."/>
            <person name="Benocci T."/>
            <person name="Braus-Stromeyer S.A."/>
            <person name="Caldana C."/>
            <person name="Canovas D."/>
            <person name="Cerqueira G.C."/>
            <person name="Chen F."/>
            <person name="Chen W."/>
            <person name="Choi C."/>
            <person name="Clum A."/>
            <person name="Dos Santos R.A."/>
            <person name="Damasio A.R."/>
            <person name="Diallinas G."/>
            <person name="Emri T."/>
            <person name="Fekete E."/>
            <person name="Flipphi M."/>
            <person name="Freyberg S."/>
            <person name="Gallo A."/>
            <person name="Gournas C."/>
            <person name="Habgood R."/>
            <person name="Hainaut M."/>
            <person name="Harispe M.L."/>
            <person name="Henrissat B."/>
            <person name="Hilden K.S."/>
            <person name="Hope R."/>
            <person name="Hossain A."/>
            <person name="Karabika E."/>
            <person name="Karaffa L."/>
            <person name="Karanyi Z."/>
            <person name="Krasevec N."/>
            <person name="Kuo A."/>
            <person name="Kusch H."/>
            <person name="LaButti K."/>
            <person name="Lagendijk E.L."/>
            <person name="Lapidus A."/>
            <person name="Levasseur A."/>
            <person name="Lindquist E."/>
            <person name="Lipzen A."/>
            <person name="Logrieco A.F."/>
            <person name="MacCabe A."/>
            <person name="Maekelae M.R."/>
            <person name="Malavazi I."/>
            <person name="Melin P."/>
            <person name="Meyer V."/>
            <person name="Mielnichuk N."/>
            <person name="Miskei M."/>
            <person name="Molnar A.P."/>
            <person name="Mule G."/>
            <person name="Ngan C.Y."/>
            <person name="Orejas M."/>
            <person name="Orosz E."/>
            <person name="Ouedraogo J.P."/>
            <person name="Overkamp K.M."/>
            <person name="Park H.-S."/>
            <person name="Perrone G."/>
            <person name="Piumi F."/>
            <person name="Punt P.J."/>
            <person name="Ram A.F."/>
            <person name="Ramon A."/>
            <person name="Rauscher S."/>
            <person name="Record E."/>
            <person name="Riano-Pachon D.M."/>
            <person name="Robert V."/>
            <person name="Roehrig J."/>
            <person name="Ruller R."/>
            <person name="Salamov A."/>
            <person name="Salih N.S."/>
            <person name="Samson R.A."/>
            <person name="Sandor E."/>
            <person name="Sanguinetti M."/>
            <person name="Schuetze T."/>
            <person name="Sepcic K."/>
            <person name="Shelest E."/>
            <person name="Sherlock G."/>
            <person name="Sophianopoulou V."/>
            <person name="Squina F.M."/>
            <person name="Sun H."/>
            <person name="Susca A."/>
            <person name="Todd R.B."/>
            <person name="Tsang A."/>
            <person name="Unkles S.E."/>
            <person name="van de Wiele N."/>
            <person name="van Rossen-Uffink D."/>
            <person name="Oliveira J.V."/>
            <person name="Vesth T.C."/>
            <person name="Visser J."/>
            <person name="Yu J.-H."/>
            <person name="Zhou M."/>
            <person name="Andersen M.R."/>
            <person name="Archer D.B."/>
            <person name="Baker S.E."/>
            <person name="Benoit I."/>
            <person name="Brakhage A.A."/>
            <person name="Braus G.H."/>
            <person name="Fischer R."/>
            <person name="Frisvad J.C."/>
            <person name="Goldman G.H."/>
            <person name="Houbraken J."/>
            <person name="Oakley B."/>
            <person name="Pocsi I."/>
            <person name="Scazzocchio C."/>
            <person name="Seiboth B."/>
            <person name="vanKuyk P.A."/>
            <person name="Wortman J."/>
            <person name="Dyer P.S."/>
            <person name="Grigoriev I.V."/>
        </authorList>
    </citation>
    <scope>NUCLEOTIDE SEQUENCE [LARGE SCALE GENOMIC DNA]</scope>
    <source>
        <strain evidence="2">CBS 106.47</strain>
    </source>
</reference>
<dbReference type="EMBL" id="KV878251">
    <property type="protein sequence ID" value="OJZ81412.1"/>
    <property type="molecule type" value="Genomic_DNA"/>
</dbReference>